<comment type="caution">
    <text evidence="1">The sequence shown here is derived from an EMBL/GenBank/DDBJ whole genome shotgun (WGS) entry which is preliminary data.</text>
</comment>
<reference evidence="1" key="1">
    <citation type="submission" date="2021-08" db="EMBL/GenBank/DDBJ databases">
        <title>The first chromosome-level gecko genome reveals the dynamic sex chromosomes of Neotropical dwarf geckos (Sphaerodactylidae: Sphaerodactylus).</title>
        <authorList>
            <person name="Pinto B.J."/>
            <person name="Keating S.E."/>
            <person name="Gamble T."/>
        </authorList>
    </citation>
    <scope>NUCLEOTIDE SEQUENCE</scope>
    <source>
        <strain evidence="1">TG3544</strain>
    </source>
</reference>
<keyword evidence="2" id="KW-1185">Reference proteome</keyword>
<name>A0ACB8G0E6_9SAUR</name>
<dbReference type="EMBL" id="CM037615">
    <property type="protein sequence ID" value="KAH8012992.1"/>
    <property type="molecule type" value="Genomic_DNA"/>
</dbReference>
<evidence type="ECO:0000313" key="2">
    <source>
        <dbReference type="Proteomes" id="UP000827872"/>
    </source>
</evidence>
<accession>A0ACB8G0E6</accession>
<protein>
    <submittedName>
        <fullName evidence="1">Uncharacterized protein</fullName>
    </submittedName>
</protein>
<proteinExistence type="predicted"/>
<sequence length="322" mass="33694">MFGAYPQLIGEGAPRSFCLAGLSSGLHESSSAPAPFGQEPSFPATASGAGRRGPTRGRREREQRSRGATTARETLGCGPAREPGKGWGGGGGGGSRRRGRLGGEEGGKEGGGGGGEEEEAAAAAAALRRSVVAGSGEGRRGNPGLRVGRSGSATEAKARPRRAAGRFTGGGGDRPGLRKEPCRTRSGAPPEALSFPQRGGGLAEDKPSAEDLGDKKEGEYIKLKVIGQDSSEIHFKVKMTTHLKKLKESYCQRQGVPMNSLRFLFEGQRITDNHTPKEALRSVVQLKLVSGTAALEAVPVTISLEESWQHNSTAGCSKWNHK</sequence>
<dbReference type="Proteomes" id="UP000827872">
    <property type="component" value="Linkage Group LG02"/>
</dbReference>
<organism evidence="1 2">
    <name type="scientific">Sphaerodactylus townsendi</name>
    <dbReference type="NCBI Taxonomy" id="933632"/>
    <lineage>
        <taxon>Eukaryota</taxon>
        <taxon>Metazoa</taxon>
        <taxon>Chordata</taxon>
        <taxon>Craniata</taxon>
        <taxon>Vertebrata</taxon>
        <taxon>Euteleostomi</taxon>
        <taxon>Lepidosauria</taxon>
        <taxon>Squamata</taxon>
        <taxon>Bifurcata</taxon>
        <taxon>Gekkota</taxon>
        <taxon>Sphaerodactylidae</taxon>
        <taxon>Sphaerodactylus</taxon>
    </lineage>
</organism>
<gene>
    <name evidence="1" type="ORF">K3G42_008287</name>
</gene>
<evidence type="ECO:0000313" key="1">
    <source>
        <dbReference type="EMBL" id="KAH8012992.1"/>
    </source>
</evidence>